<dbReference type="Proteomes" id="UP001183202">
    <property type="component" value="Unassembled WGS sequence"/>
</dbReference>
<dbReference type="RefSeq" id="WP_311557609.1">
    <property type="nucleotide sequence ID" value="NZ_JAVREJ010000012.1"/>
</dbReference>
<proteinExistence type="predicted"/>
<sequence>MPVSRRPGHAPVLHPYLAGPYPRAYAHRGWHLDELAGLENTTVALGRAVAEGYSYLELDVHATADGVAVVHHDRSLDRTTDASGPLAARTAAELSRVRVRGPYGQEPIPHLDQVLEALPDTRITVELKSGAAVRPVLDVLARLDAWHRVCLAGYHDPWLRMARRLAAAGGAPLFTSMGHTSVVGLRLHGWARPGRGRPDRDGHGGTRPGTRRRTRLAPVVRGDLAQLPHRFAGLTVVDADVLRVAHGSGREVHVWTVDDPAVMAGLLDAGADGIITDRPDLLRELLRSRGTWS</sequence>
<accession>A0ABU2NC80</accession>
<dbReference type="PANTHER" id="PTHR43805:SF1">
    <property type="entry name" value="GP-PDE DOMAIN-CONTAINING PROTEIN"/>
    <property type="match status" value="1"/>
</dbReference>
<dbReference type="PANTHER" id="PTHR43805">
    <property type="entry name" value="GLYCEROPHOSPHORYL DIESTER PHOSPHODIESTERASE"/>
    <property type="match status" value="1"/>
</dbReference>
<dbReference type="PROSITE" id="PS51704">
    <property type="entry name" value="GP_PDE"/>
    <property type="match status" value="1"/>
</dbReference>
<dbReference type="Gene3D" id="3.20.20.190">
    <property type="entry name" value="Phosphatidylinositol (PI) phosphodiesterase"/>
    <property type="match status" value="1"/>
</dbReference>
<gene>
    <name evidence="3" type="ORF">RM445_17590</name>
</gene>
<keyword evidence="4" id="KW-1185">Reference proteome</keyword>
<name>A0ABU2NC80_9PSEU</name>
<dbReference type="EMBL" id="JAVREJ010000012">
    <property type="protein sequence ID" value="MDT0351346.1"/>
    <property type="molecule type" value="Genomic_DNA"/>
</dbReference>
<protein>
    <submittedName>
        <fullName evidence="3">Glycerophosphodiester phosphodiesterase family protein</fullName>
    </submittedName>
</protein>
<evidence type="ECO:0000259" key="2">
    <source>
        <dbReference type="PROSITE" id="PS51704"/>
    </source>
</evidence>
<feature type="domain" description="GP-PDE" evidence="2">
    <location>
        <begin position="22"/>
        <end position="286"/>
    </location>
</feature>
<feature type="region of interest" description="Disordered" evidence="1">
    <location>
        <begin position="193"/>
        <end position="212"/>
    </location>
</feature>
<dbReference type="InterPro" id="IPR030395">
    <property type="entry name" value="GP_PDE_dom"/>
</dbReference>
<evidence type="ECO:0000313" key="3">
    <source>
        <dbReference type="EMBL" id="MDT0351346.1"/>
    </source>
</evidence>
<dbReference type="InterPro" id="IPR017946">
    <property type="entry name" value="PLC-like_Pdiesterase_TIM-brl"/>
</dbReference>
<organism evidence="3 4">
    <name type="scientific">Pseudonocardia charpentierae</name>
    <dbReference type="NCBI Taxonomy" id="3075545"/>
    <lineage>
        <taxon>Bacteria</taxon>
        <taxon>Bacillati</taxon>
        <taxon>Actinomycetota</taxon>
        <taxon>Actinomycetes</taxon>
        <taxon>Pseudonocardiales</taxon>
        <taxon>Pseudonocardiaceae</taxon>
        <taxon>Pseudonocardia</taxon>
    </lineage>
</organism>
<dbReference type="Pfam" id="PF03009">
    <property type="entry name" value="GDPD"/>
    <property type="match status" value="2"/>
</dbReference>
<reference evidence="4" key="1">
    <citation type="submission" date="2023-07" db="EMBL/GenBank/DDBJ databases">
        <title>30 novel species of actinomycetes from the DSMZ collection.</title>
        <authorList>
            <person name="Nouioui I."/>
        </authorList>
    </citation>
    <scope>NUCLEOTIDE SEQUENCE [LARGE SCALE GENOMIC DNA]</scope>
    <source>
        <strain evidence="4">DSM 45834</strain>
    </source>
</reference>
<dbReference type="SUPFAM" id="SSF51695">
    <property type="entry name" value="PLC-like phosphodiesterases"/>
    <property type="match status" value="1"/>
</dbReference>
<comment type="caution">
    <text evidence="3">The sequence shown here is derived from an EMBL/GenBank/DDBJ whole genome shotgun (WGS) entry which is preliminary data.</text>
</comment>
<evidence type="ECO:0000256" key="1">
    <source>
        <dbReference type="SAM" id="MobiDB-lite"/>
    </source>
</evidence>
<evidence type="ECO:0000313" key="4">
    <source>
        <dbReference type="Proteomes" id="UP001183202"/>
    </source>
</evidence>